<dbReference type="FunCoup" id="A0A1S3F4U2">
    <property type="interactions" value="89"/>
</dbReference>
<feature type="transmembrane region" description="Helical" evidence="1">
    <location>
        <begin position="244"/>
        <end position="265"/>
    </location>
</feature>
<dbReference type="STRING" id="10020.ENSDORP00000021405"/>
<feature type="transmembrane region" description="Helical" evidence="1">
    <location>
        <begin position="136"/>
        <end position="154"/>
    </location>
</feature>
<evidence type="ECO:0000313" key="3">
    <source>
        <dbReference type="RefSeq" id="XP_012871621.1"/>
    </source>
</evidence>
<evidence type="ECO:0000256" key="1">
    <source>
        <dbReference type="SAM" id="Phobius"/>
    </source>
</evidence>
<keyword evidence="2" id="KW-1185">Reference proteome</keyword>
<dbReference type="RefSeq" id="XP_012871621.1">
    <property type="nucleotide sequence ID" value="XM_013016167.1"/>
</dbReference>
<proteinExistence type="predicted"/>
<dbReference type="GO" id="GO:0005886">
    <property type="term" value="C:plasma membrane"/>
    <property type="evidence" value="ECO:0007669"/>
    <property type="project" value="TreeGrafter"/>
</dbReference>
<keyword evidence="1" id="KW-0472">Membrane</keyword>
<name>A0A1S3F4U2_DIPOR</name>
<evidence type="ECO:0000313" key="2">
    <source>
        <dbReference type="Proteomes" id="UP000081671"/>
    </source>
</evidence>
<dbReference type="KEGG" id="dord:105985579"/>
<reference evidence="3" key="1">
    <citation type="submission" date="2025-08" db="UniProtKB">
        <authorList>
            <consortium name="RefSeq"/>
        </authorList>
    </citation>
    <scope>IDENTIFICATION</scope>
    <source>
        <tissue evidence="3">Kidney</tissue>
    </source>
</reference>
<protein>
    <submittedName>
        <fullName evidence="3">Probable G-protein coupled receptor 160</fullName>
    </submittedName>
</protein>
<dbReference type="InterPro" id="IPR042353">
    <property type="entry name" value="GPR160"/>
</dbReference>
<feature type="transmembrane region" description="Helical" evidence="1">
    <location>
        <begin position="90"/>
        <end position="115"/>
    </location>
</feature>
<keyword evidence="1" id="KW-0812">Transmembrane</keyword>
<keyword evidence="1" id="KW-1133">Transmembrane helix</keyword>
<dbReference type="CTD" id="26996"/>
<dbReference type="Gene3D" id="1.20.1070.10">
    <property type="entry name" value="Rhodopsin 7-helix transmembrane proteins"/>
    <property type="match status" value="1"/>
</dbReference>
<feature type="transmembrane region" description="Helical" evidence="1">
    <location>
        <begin position="181"/>
        <end position="206"/>
    </location>
</feature>
<gene>
    <name evidence="3" type="primary">Gpr160</name>
</gene>
<dbReference type="PANTHER" id="PTHR15573">
    <property type="entry name" value="G-PROTEIN COUPLED RECEPTOR 160-RELATED"/>
    <property type="match status" value="1"/>
</dbReference>
<dbReference type="GeneID" id="105985579"/>
<organism evidence="2 3">
    <name type="scientific">Dipodomys ordii</name>
    <name type="common">Ord's kangaroo rat</name>
    <dbReference type="NCBI Taxonomy" id="10020"/>
    <lineage>
        <taxon>Eukaryota</taxon>
        <taxon>Metazoa</taxon>
        <taxon>Chordata</taxon>
        <taxon>Craniata</taxon>
        <taxon>Vertebrata</taxon>
        <taxon>Euteleostomi</taxon>
        <taxon>Mammalia</taxon>
        <taxon>Eutheria</taxon>
        <taxon>Euarchontoglires</taxon>
        <taxon>Glires</taxon>
        <taxon>Rodentia</taxon>
        <taxon>Castorimorpha</taxon>
        <taxon>Heteromyidae</taxon>
        <taxon>Dipodomyinae</taxon>
        <taxon>Dipodomys</taxon>
    </lineage>
</organism>
<feature type="transmembrane region" description="Helical" evidence="1">
    <location>
        <begin position="26"/>
        <end position="44"/>
    </location>
</feature>
<feature type="transmembrane region" description="Helical" evidence="1">
    <location>
        <begin position="277"/>
        <end position="294"/>
    </location>
</feature>
<dbReference type="InParanoid" id="A0A1S3F4U2"/>
<dbReference type="Proteomes" id="UP000081671">
    <property type="component" value="Unplaced"/>
</dbReference>
<dbReference type="GO" id="GO:0043235">
    <property type="term" value="C:receptor complex"/>
    <property type="evidence" value="ECO:0007669"/>
    <property type="project" value="TreeGrafter"/>
</dbReference>
<feature type="transmembrane region" description="Helical" evidence="1">
    <location>
        <begin position="56"/>
        <end position="78"/>
    </location>
</feature>
<accession>A0A1S3F4U2</accession>
<dbReference type="AlphaFoldDB" id="A0A1S3F4U2"/>
<dbReference type="PANTHER" id="PTHR15573:SF0">
    <property type="entry name" value="G-PROTEIN COUPLED RECEPTOR 160-RELATED"/>
    <property type="match status" value="1"/>
</dbReference>
<keyword evidence="3" id="KW-0675">Receptor</keyword>
<sequence>MPALSSENTPQYQLHAPNRPLDVDCMLFLIILGKILLNILTLGMRRKTTNQNFMDYFCISLALIDLFLLVNISIISYFRDFVILGIRFTRYHICLLTQLASLIYGFLHYPVFLIAYIDYCLSFSKIAKLSSKCQRLFYLSVVSLIWISVLAYILGDPTIYQSLEAHGVSYQCPSYVSSQSYWLSVSMMMVLAGAFITSWSEVLTLIQAVRITSYMNETILYFPFSPHCSYTGNAKKTLASKLTVCFLGTWLPFVLLQAVMLFLSVQMPAYIEMNIPWLYFVNSFLIAIVCWFNCHKVYLKDSVFPVDPFVNWKCCFIPLMIHHLEQTEKPISVIIC</sequence>
<dbReference type="OrthoDB" id="9947933at2759"/>